<evidence type="ECO:0000313" key="1">
    <source>
        <dbReference type="Proteomes" id="UP000887574"/>
    </source>
</evidence>
<proteinExistence type="predicted"/>
<dbReference type="WBParaSite" id="jg22757">
    <property type="protein sequence ID" value="jg22757"/>
    <property type="gene ID" value="jg22757"/>
</dbReference>
<dbReference type="AlphaFoldDB" id="A0A915DSR3"/>
<evidence type="ECO:0000313" key="2">
    <source>
        <dbReference type="WBParaSite" id="jg22757"/>
    </source>
</evidence>
<dbReference type="Proteomes" id="UP000887574">
    <property type="component" value="Unplaced"/>
</dbReference>
<accession>A0A915DSR3</accession>
<protein>
    <submittedName>
        <fullName evidence="2">Uncharacterized protein</fullName>
    </submittedName>
</protein>
<organism evidence="1 2">
    <name type="scientific">Ditylenchus dipsaci</name>
    <dbReference type="NCBI Taxonomy" id="166011"/>
    <lineage>
        <taxon>Eukaryota</taxon>
        <taxon>Metazoa</taxon>
        <taxon>Ecdysozoa</taxon>
        <taxon>Nematoda</taxon>
        <taxon>Chromadorea</taxon>
        <taxon>Rhabditida</taxon>
        <taxon>Tylenchina</taxon>
        <taxon>Tylenchomorpha</taxon>
        <taxon>Sphaerularioidea</taxon>
        <taxon>Anguinidae</taxon>
        <taxon>Anguininae</taxon>
        <taxon>Ditylenchus</taxon>
    </lineage>
</organism>
<sequence>MTNDPGSELEEAEDRIRIDQHYLSSEIPSLALSVSIESRRGTSNIISLSSQFLEIQALRSVPAFWSLKICKPNGVRSECVVSFFTGIMNESAVSLRSDRQPVAEAVASSARMLLV</sequence>
<name>A0A915DSR3_9BILA</name>
<reference evidence="2" key="1">
    <citation type="submission" date="2022-11" db="UniProtKB">
        <authorList>
            <consortium name="WormBaseParasite"/>
        </authorList>
    </citation>
    <scope>IDENTIFICATION</scope>
</reference>
<keyword evidence="1" id="KW-1185">Reference proteome</keyword>